<gene>
    <name evidence="2" type="ORF">BSQ50_04585</name>
</gene>
<keyword evidence="1" id="KW-0812">Transmembrane</keyword>
<organism evidence="2 3">
    <name type="scientific">Liquorilactobacillus nagelii</name>
    <dbReference type="NCBI Taxonomy" id="82688"/>
    <lineage>
        <taxon>Bacteria</taxon>
        <taxon>Bacillati</taxon>
        <taxon>Bacillota</taxon>
        <taxon>Bacilli</taxon>
        <taxon>Lactobacillales</taxon>
        <taxon>Lactobacillaceae</taxon>
        <taxon>Liquorilactobacillus</taxon>
    </lineage>
</organism>
<evidence type="ECO:0000256" key="1">
    <source>
        <dbReference type="SAM" id="Phobius"/>
    </source>
</evidence>
<dbReference type="AlphaFoldDB" id="A0A3Q8CUJ9"/>
<dbReference type="Proteomes" id="UP000324497">
    <property type="component" value="Chromosome"/>
</dbReference>
<evidence type="ECO:0008006" key="4">
    <source>
        <dbReference type="Google" id="ProtNLM"/>
    </source>
</evidence>
<proteinExistence type="predicted"/>
<dbReference type="RefSeq" id="WP_148126551.1">
    <property type="nucleotide sequence ID" value="NZ_CP018180.1"/>
</dbReference>
<evidence type="ECO:0000313" key="2">
    <source>
        <dbReference type="EMBL" id="AUJ31898.1"/>
    </source>
</evidence>
<dbReference type="EMBL" id="CP018180">
    <property type="protein sequence ID" value="AUJ31898.1"/>
    <property type="molecule type" value="Genomic_DNA"/>
</dbReference>
<dbReference type="KEGG" id="lng:BSQ50_04585"/>
<keyword evidence="1" id="KW-0472">Membrane</keyword>
<accession>A0A3Q8CUJ9</accession>
<keyword evidence="3" id="KW-1185">Reference proteome</keyword>
<evidence type="ECO:0000313" key="3">
    <source>
        <dbReference type="Proteomes" id="UP000324497"/>
    </source>
</evidence>
<feature type="transmembrane region" description="Helical" evidence="1">
    <location>
        <begin position="28"/>
        <end position="45"/>
    </location>
</feature>
<dbReference type="InterPro" id="IPR032083">
    <property type="entry name" value="DUF4811"/>
</dbReference>
<keyword evidence="1" id="KW-1133">Transmembrane helix</keyword>
<reference evidence="2 3" key="1">
    <citation type="submission" date="2016-11" db="EMBL/GenBank/DDBJ databases">
        <title>Interaction between Lactobacillus species and yeast in water kefir.</title>
        <authorList>
            <person name="Behr J."/>
            <person name="Xu D."/>
            <person name="Vogel R.F."/>
        </authorList>
    </citation>
    <scope>NUCLEOTIDE SEQUENCE [LARGE SCALE GENOMIC DNA]</scope>
    <source>
        <strain evidence="2 3">TMW 1.1827</strain>
    </source>
</reference>
<dbReference type="Pfam" id="PF16069">
    <property type="entry name" value="DUF4811"/>
    <property type="match status" value="1"/>
</dbReference>
<protein>
    <recommendedName>
        <fullName evidence="4">DUF4811 domain-containing protein</fullName>
    </recommendedName>
</protein>
<name>A0A3Q8CUJ9_9LACO</name>
<sequence length="252" mass="27757">MIIALVIIATILLFICMTAIKPANLRIVLSSLCAVVIVASMVLMVKNDREHFGMHRVSQTKNYSLVSTASSANTSMLLYKAIGTAGKEKTYLYKTTEQPKKIQHTDPDPGKSQVKVVQQNGTAAAKLKVVTTRWQYRNQTAKFWFGIAANDHKLIKRKYTFSVGNNWFVLSTSQAQALQKQLKQNQAKLQAAAKVYVASQVKAKLAAALAKNPTMSASERQLLSQQTAKTAAAAYQQQALAQAVQQIKQQTK</sequence>